<keyword evidence="3" id="KW-1185">Reference proteome</keyword>
<evidence type="ECO:0000313" key="2">
    <source>
        <dbReference type="EMBL" id="KAK0708957.1"/>
    </source>
</evidence>
<sequence length="67" mass="7481">MPVLRPSLTPPPTGPSRKRMGEKQATSLETRTSSLLGRVRMMTGRYISTDIAILPWKRLLTPCPFLA</sequence>
<dbReference type="RefSeq" id="XP_060292261.1">
    <property type="nucleotide sequence ID" value="XM_060434750.1"/>
</dbReference>
<reference evidence="2" key="1">
    <citation type="submission" date="2023-06" db="EMBL/GenBank/DDBJ databases">
        <title>Genome-scale phylogeny and comparative genomics of the fungal order Sordariales.</title>
        <authorList>
            <consortium name="Lawrence Berkeley National Laboratory"/>
            <person name="Hensen N."/>
            <person name="Bonometti L."/>
            <person name="Westerberg I."/>
            <person name="Brannstrom I.O."/>
            <person name="Guillou S."/>
            <person name="Cros-Aarteil S."/>
            <person name="Calhoun S."/>
            <person name="Haridas S."/>
            <person name="Kuo A."/>
            <person name="Mondo S."/>
            <person name="Pangilinan J."/>
            <person name="Riley R."/>
            <person name="LaButti K."/>
            <person name="Andreopoulos B."/>
            <person name="Lipzen A."/>
            <person name="Chen C."/>
            <person name="Yanf M."/>
            <person name="Daum C."/>
            <person name="Ng V."/>
            <person name="Clum A."/>
            <person name="Steindorff A."/>
            <person name="Ohm R."/>
            <person name="Martin F."/>
            <person name="Silar P."/>
            <person name="Natvig D."/>
            <person name="Lalanne C."/>
            <person name="Gautier V."/>
            <person name="Ament-velasquez S.L."/>
            <person name="Kruys A."/>
            <person name="Hutchinson M.I."/>
            <person name="Powell A.J."/>
            <person name="Barry K."/>
            <person name="Miller A.N."/>
            <person name="Grigoriev I.V."/>
            <person name="Debuchy R."/>
            <person name="Gladieux P."/>
            <person name="Thoren M.H."/>
            <person name="Johannesson H."/>
        </authorList>
    </citation>
    <scope>NUCLEOTIDE SEQUENCE</scope>
    <source>
        <strain evidence="2">SMH2392-1A</strain>
    </source>
</reference>
<dbReference type="AlphaFoldDB" id="A0AA40A488"/>
<protein>
    <submittedName>
        <fullName evidence="2">Uncharacterized protein</fullName>
    </submittedName>
</protein>
<feature type="region of interest" description="Disordered" evidence="1">
    <location>
        <begin position="1"/>
        <end position="30"/>
    </location>
</feature>
<name>A0AA40A488_9PEZI</name>
<evidence type="ECO:0000313" key="3">
    <source>
        <dbReference type="Proteomes" id="UP001172101"/>
    </source>
</evidence>
<evidence type="ECO:0000256" key="1">
    <source>
        <dbReference type="SAM" id="MobiDB-lite"/>
    </source>
</evidence>
<dbReference type="EMBL" id="JAUIRO010000006">
    <property type="protein sequence ID" value="KAK0708957.1"/>
    <property type="molecule type" value="Genomic_DNA"/>
</dbReference>
<gene>
    <name evidence="2" type="ORF">B0T26DRAFT_388016</name>
</gene>
<comment type="caution">
    <text evidence="2">The sequence shown here is derived from an EMBL/GenBank/DDBJ whole genome shotgun (WGS) entry which is preliminary data.</text>
</comment>
<dbReference type="GeneID" id="85318020"/>
<proteinExistence type="predicted"/>
<dbReference type="Proteomes" id="UP001172101">
    <property type="component" value="Unassembled WGS sequence"/>
</dbReference>
<accession>A0AA40A488</accession>
<organism evidence="2 3">
    <name type="scientific">Lasiosphaeria miniovina</name>
    <dbReference type="NCBI Taxonomy" id="1954250"/>
    <lineage>
        <taxon>Eukaryota</taxon>
        <taxon>Fungi</taxon>
        <taxon>Dikarya</taxon>
        <taxon>Ascomycota</taxon>
        <taxon>Pezizomycotina</taxon>
        <taxon>Sordariomycetes</taxon>
        <taxon>Sordariomycetidae</taxon>
        <taxon>Sordariales</taxon>
        <taxon>Lasiosphaeriaceae</taxon>
        <taxon>Lasiosphaeria</taxon>
    </lineage>
</organism>